<dbReference type="EMBL" id="CP048877">
    <property type="protein sequence ID" value="QIJ72510.1"/>
    <property type="molecule type" value="Genomic_DNA"/>
</dbReference>
<evidence type="ECO:0000313" key="9">
    <source>
        <dbReference type="Proteomes" id="UP000502179"/>
    </source>
</evidence>
<comment type="function">
    <text evidence="4 6">Essential cell division protein that forms a contractile ring structure (Z ring) at the future cell division site. The regulation of the ring assembly controls the timing and the location of cell division. One of the functions of the FtsZ ring is to recruit other cell division proteins to the septum to produce a new cell wall between the dividing cells. Binds GTP and shows GTPase activity.</text>
</comment>
<gene>
    <name evidence="4 8" type="primary">ftsZ</name>
    <name evidence="8" type="ORF">G4V39_09600</name>
</gene>
<dbReference type="SMART" id="SM00864">
    <property type="entry name" value="Tubulin"/>
    <property type="match status" value="1"/>
</dbReference>
<comment type="subunit">
    <text evidence="4">Homodimer. Polymerizes to form a dynamic ring structure in a strictly GTP-dependent manner. Interacts directly with several other division proteins.</text>
</comment>
<dbReference type="Proteomes" id="UP000502179">
    <property type="component" value="Chromosome"/>
</dbReference>
<keyword evidence="4 6" id="KW-0131">Cell cycle</keyword>
<dbReference type="HAMAP" id="MF_00909">
    <property type="entry name" value="FtsZ"/>
    <property type="match status" value="1"/>
</dbReference>
<dbReference type="Gene3D" id="3.40.50.1440">
    <property type="entry name" value="Tubulin/FtsZ, GTPase domain"/>
    <property type="match status" value="1"/>
</dbReference>
<dbReference type="InterPro" id="IPR008280">
    <property type="entry name" value="Tub_FtsZ_C"/>
</dbReference>
<evidence type="ECO:0000256" key="2">
    <source>
        <dbReference type="ARBA" id="ARBA00022741"/>
    </source>
</evidence>
<dbReference type="Pfam" id="PF00091">
    <property type="entry name" value="Tubulin"/>
    <property type="match status" value="1"/>
</dbReference>
<dbReference type="SUPFAM" id="SSF52490">
    <property type="entry name" value="Tubulin nucleotide-binding domain-like"/>
    <property type="match status" value="1"/>
</dbReference>
<feature type="binding site" evidence="4">
    <location>
        <begin position="21"/>
        <end position="25"/>
    </location>
    <ligand>
        <name>GTP</name>
        <dbReference type="ChEBI" id="CHEBI:37565"/>
    </ligand>
</feature>
<dbReference type="FunFam" id="3.40.50.1440:FF:000001">
    <property type="entry name" value="Cell division protein FtsZ"/>
    <property type="match status" value="1"/>
</dbReference>
<feature type="binding site" evidence="4">
    <location>
        <position position="139"/>
    </location>
    <ligand>
        <name>GTP</name>
        <dbReference type="ChEBI" id="CHEBI:37565"/>
    </ligand>
</feature>
<organism evidence="8 9">
    <name type="scientific">Thermosulfuriphilus ammonigenes</name>
    <dbReference type="NCBI Taxonomy" id="1936021"/>
    <lineage>
        <taxon>Bacteria</taxon>
        <taxon>Pseudomonadati</taxon>
        <taxon>Thermodesulfobacteriota</taxon>
        <taxon>Thermodesulfobacteria</taxon>
        <taxon>Thermodesulfobacteriales</taxon>
        <taxon>Thermodesulfobacteriaceae</taxon>
        <taxon>Thermosulfuriphilus</taxon>
    </lineage>
</organism>
<keyword evidence="9" id="KW-1185">Reference proteome</keyword>
<sequence>MVFELLESEHAAKIKVVGVGGGGGNAINNMIAHKLQGVEFVAANTDYRVLDLSRAPIKIQLGKDLTKGLGAGGDPEVGRQAALEAADQIREALKGADMVFITAGMGGGTGTGAAPVVAEISRELGALTVAVVTKPFAFEGKVRARIAEAGVGALKKVVDTIITIPNDRLISLASPKAKIVDMFRKADEVLYYAVRGISDLIMVPGYVNLDFADVRTVMGEMGLALMGTGVARGENRASEAMRLAISSPLLEDISIKGAKGILINITASSETLTMEEAAEISSLIQAEADEEAKIFWGIVFDDNLEDELRVTVIATGIGEEVRKDQQSEKPSIRPVPSTPDDEELPIFKRRSRPKGPEAIKERKKKIVSKPIDEEELEIPTFLRRNAD</sequence>
<dbReference type="CDD" id="cd02201">
    <property type="entry name" value="FtsZ_type1"/>
    <property type="match status" value="1"/>
</dbReference>
<dbReference type="SMART" id="SM00865">
    <property type="entry name" value="Tubulin_C"/>
    <property type="match status" value="1"/>
</dbReference>
<evidence type="ECO:0000256" key="5">
    <source>
        <dbReference type="NCBIfam" id="TIGR00065"/>
    </source>
</evidence>
<dbReference type="InterPro" id="IPR036525">
    <property type="entry name" value="Tubulin/FtsZ_GTPase_sf"/>
</dbReference>
<keyword evidence="2 4" id="KW-0547">Nucleotide-binding</keyword>
<dbReference type="InterPro" id="IPR045061">
    <property type="entry name" value="FtsZ/CetZ"/>
</dbReference>
<dbReference type="SUPFAM" id="SSF55307">
    <property type="entry name" value="Tubulin C-terminal domain-like"/>
    <property type="match status" value="1"/>
</dbReference>
<comment type="similarity">
    <text evidence="1 4 6">Belongs to the FtsZ family.</text>
</comment>
<dbReference type="PRINTS" id="PR00423">
    <property type="entry name" value="CELLDVISFTSZ"/>
</dbReference>
<dbReference type="NCBIfam" id="TIGR00065">
    <property type="entry name" value="ftsZ"/>
    <property type="match status" value="1"/>
</dbReference>
<evidence type="ECO:0000256" key="7">
    <source>
        <dbReference type="SAM" id="MobiDB-lite"/>
    </source>
</evidence>
<evidence type="ECO:0000256" key="4">
    <source>
        <dbReference type="HAMAP-Rule" id="MF_00909"/>
    </source>
</evidence>
<dbReference type="PROSITE" id="PS01135">
    <property type="entry name" value="FTSZ_2"/>
    <property type="match status" value="1"/>
</dbReference>
<dbReference type="GO" id="GO:0003924">
    <property type="term" value="F:GTPase activity"/>
    <property type="evidence" value="ECO:0007669"/>
    <property type="project" value="UniProtKB-UniRule"/>
</dbReference>
<dbReference type="InterPro" id="IPR024757">
    <property type="entry name" value="FtsZ_C"/>
</dbReference>
<protein>
    <recommendedName>
        <fullName evidence="4 5">Cell division protein FtsZ</fullName>
    </recommendedName>
</protein>
<dbReference type="InterPro" id="IPR037103">
    <property type="entry name" value="Tubulin/FtsZ-like_C"/>
</dbReference>
<accession>A0A6G7PY14</accession>
<evidence type="ECO:0000256" key="1">
    <source>
        <dbReference type="ARBA" id="ARBA00009690"/>
    </source>
</evidence>
<dbReference type="GO" id="GO:0005525">
    <property type="term" value="F:GTP binding"/>
    <property type="evidence" value="ECO:0007669"/>
    <property type="project" value="UniProtKB-UniRule"/>
</dbReference>
<dbReference type="GO" id="GO:0051258">
    <property type="term" value="P:protein polymerization"/>
    <property type="evidence" value="ECO:0007669"/>
    <property type="project" value="UniProtKB-UniRule"/>
</dbReference>
<name>A0A6G7PY14_9BACT</name>
<feature type="region of interest" description="Disordered" evidence="7">
    <location>
        <begin position="321"/>
        <end position="366"/>
    </location>
</feature>
<dbReference type="Gene3D" id="3.30.1330.20">
    <property type="entry name" value="Tubulin/FtsZ, C-terminal domain"/>
    <property type="match status" value="1"/>
</dbReference>
<keyword evidence="4" id="KW-0963">Cytoplasm</keyword>
<dbReference type="RefSeq" id="WP_166032727.1">
    <property type="nucleotide sequence ID" value="NZ_CP048877.1"/>
</dbReference>
<evidence type="ECO:0000313" key="8">
    <source>
        <dbReference type="EMBL" id="QIJ72510.1"/>
    </source>
</evidence>
<evidence type="ECO:0000256" key="3">
    <source>
        <dbReference type="ARBA" id="ARBA00023134"/>
    </source>
</evidence>
<reference evidence="8 9" key="1">
    <citation type="submission" date="2020-02" db="EMBL/GenBank/DDBJ databases">
        <title>Genome analysis of Thermosulfuriphilus ammonigenes ST65T, an anaerobic thermophilic chemolithoautotrophic bacterium isolated from a deep-sea hydrothermal vent.</title>
        <authorList>
            <person name="Slobodkina G."/>
            <person name="Allioux M."/>
            <person name="Merkel A."/>
            <person name="Alain K."/>
            <person name="Jebbar M."/>
            <person name="Slobodkin A."/>
        </authorList>
    </citation>
    <scope>NUCLEOTIDE SEQUENCE [LARGE SCALE GENOMIC DNA]</scope>
    <source>
        <strain evidence="8 9">ST65</strain>
    </source>
</reference>
<dbReference type="PANTHER" id="PTHR30314:SF3">
    <property type="entry name" value="MITOCHONDRIAL DIVISION PROTEIN FSZA"/>
    <property type="match status" value="1"/>
</dbReference>
<dbReference type="InterPro" id="IPR018316">
    <property type="entry name" value="Tubulin/FtsZ_2-layer-sand-dom"/>
</dbReference>
<comment type="subcellular location">
    <subcellularLocation>
        <location evidence="4">Cytoplasm</location>
    </subcellularLocation>
    <text evidence="4">Assembles at midcell at the inner surface of the cytoplasmic membrane.</text>
</comment>
<dbReference type="GO" id="GO:0005737">
    <property type="term" value="C:cytoplasm"/>
    <property type="evidence" value="ECO:0007669"/>
    <property type="project" value="UniProtKB-SubCell"/>
</dbReference>
<dbReference type="GO" id="GO:0032153">
    <property type="term" value="C:cell division site"/>
    <property type="evidence" value="ECO:0007669"/>
    <property type="project" value="UniProtKB-UniRule"/>
</dbReference>
<evidence type="ECO:0000256" key="6">
    <source>
        <dbReference type="RuleBase" id="RU000631"/>
    </source>
</evidence>
<dbReference type="Pfam" id="PF12327">
    <property type="entry name" value="FtsZ_C"/>
    <property type="match status" value="1"/>
</dbReference>
<dbReference type="GO" id="GO:0043093">
    <property type="term" value="P:FtsZ-dependent cytokinesis"/>
    <property type="evidence" value="ECO:0007669"/>
    <property type="project" value="UniProtKB-UniRule"/>
</dbReference>
<feature type="compositionally biased region" description="Basic and acidic residues" evidence="7">
    <location>
        <begin position="321"/>
        <end position="331"/>
    </location>
</feature>
<dbReference type="InterPro" id="IPR020805">
    <property type="entry name" value="Cell_div_FtsZ_CS"/>
</dbReference>
<proteinExistence type="inferred from homology"/>
<feature type="binding site" evidence="4">
    <location>
        <position position="143"/>
    </location>
    <ligand>
        <name>GTP</name>
        <dbReference type="ChEBI" id="CHEBI:37565"/>
    </ligand>
</feature>
<dbReference type="PANTHER" id="PTHR30314">
    <property type="entry name" value="CELL DIVISION PROTEIN FTSZ-RELATED"/>
    <property type="match status" value="1"/>
</dbReference>
<keyword evidence="3 4" id="KW-0342">GTP-binding</keyword>
<dbReference type="InterPro" id="IPR003008">
    <property type="entry name" value="Tubulin_FtsZ_GTPase"/>
</dbReference>
<dbReference type="InterPro" id="IPR000158">
    <property type="entry name" value="Cell_div_FtsZ"/>
</dbReference>
<keyword evidence="4 6" id="KW-0717">Septation</keyword>
<feature type="binding site" evidence="4">
    <location>
        <begin position="108"/>
        <end position="110"/>
    </location>
    <ligand>
        <name>GTP</name>
        <dbReference type="ChEBI" id="CHEBI:37565"/>
    </ligand>
</feature>
<dbReference type="AlphaFoldDB" id="A0A6G7PY14"/>
<dbReference type="KEGG" id="tav:G4V39_09600"/>
<keyword evidence="4 6" id="KW-0132">Cell division</keyword>
<dbReference type="GO" id="GO:0000917">
    <property type="term" value="P:division septum assembly"/>
    <property type="evidence" value="ECO:0007669"/>
    <property type="project" value="UniProtKB-KW"/>
</dbReference>
<feature type="binding site" evidence="4">
    <location>
        <position position="187"/>
    </location>
    <ligand>
        <name>GTP</name>
        <dbReference type="ChEBI" id="CHEBI:37565"/>
    </ligand>
</feature>